<evidence type="ECO:0000313" key="1">
    <source>
        <dbReference type="EMBL" id="GBN84490.1"/>
    </source>
</evidence>
<gene>
    <name evidence="1" type="ORF">AVEN_94243_1</name>
</gene>
<evidence type="ECO:0000313" key="2">
    <source>
        <dbReference type="Proteomes" id="UP000499080"/>
    </source>
</evidence>
<dbReference type="EMBL" id="BGPR01020370">
    <property type="protein sequence ID" value="GBN84490.1"/>
    <property type="molecule type" value="Genomic_DNA"/>
</dbReference>
<dbReference type="Proteomes" id="UP000499080">
    <property type="component" value="Unassembled WGS sequence"/>
</dbReference>
<organism evidence="1 2">
    <name type="scientific">Araneus ventricosus</name>
    <name type="common">Orbweaver spider</name>
    <name type="synonym">Epeira ventricosa</name>
    <dbReference type="NCBI Taxonomy" id="182803"/>
    <lineage>
        <taxon>Eukaryota</taxon>
        <taxon>Metazoa</taxon>
        <taxon>Ecdysozoa</taxon>
        <taxon>Arthropoda</taxon>
        <taxon>Chelicerata</taxon>
        <taxon>Arachnida</taxon>
        <taxon>Araneae</taxon>
        <taxon>Araneomorphae</taxon>
        <taxon>Entelegynae</taxon>
        <taxon>Araneoidea</taxon>
        <taxon>Araneidae</taxon>
        <taxon>Araneus</taxon>
    </lineage>
</organism>
<dbReference type="AlphaFoldDB" id="A0A4Y2SB62"/>
<keyword evidence="2" id="KW-1185">Reference proteome</keyword>
<comment type="caution">
    <text evidence="1">The sequence shown here is derived from an EMBL/GenBank/DDBJ whole genome shotgun (WGS) entry which is preliminary data.</text>
</comment>
<proteinExistence type="predicted"/>
<accession>A0A4Y2SB62</accession>
<name>A0A4Y2SB62_ARAVE</name>
<reference evidence="1 2" key="1">
    <citation type="journal article" date="2019" name="Sci. Rep.">
        <title>Orb-weaving spider Araneus ventricosus genome elucidates the spidroin gene catalogue.</title>
        <authorList>
            <person name="Kono N."/>
            <person name="Nakamura H."/>
            <person name="Ohtoshi R."/>
            <person name="Moran D.A.P."/>
            <person name="Shinohara A."/>
            <person name="Yoshida Y."/>
            <person name="Fujiwara M."/>
            <person name="Mori M."/>
            <person name="Tomita M."/>
            <person name="Arakawa K."/>
        </authorList>
    </citation>
    <scope>NUCLEOTIDE SEQUENCE [LARGE SCALE GENOMIC DNA]</scope>
</reference>
<protein>
    <submittedName>
        <fullName evidence="1">Uncharacterized protein</fullName>
    </submittedName>
</protein>
<sequence length="108" mass="12514">MLEPRPSFHCSPSSRDARIHCYRPLKTSYFSLLGRGRPRLSPLKRSDLDKQALEDPDRIGRERHHAEFVSPDTDTERVFLKSRGEGSLLRVRTTFFRRNSGLQLLGFS</sequence>